<dbReference type="OrthoDB" id="9795666at2"/>
<dbReference type="SUPFAM" id="SSF88946">
    <property type="entry name" value="Sigma2 domain of RNA polymerase sigma factors"/>
    <property type="match status" value="1"/>
</dbReference>
<keyword evidence="3" id="KW-0731">Sigma factor</keyword>
<dbReference type="Pfam" id="PF08281">
    <property type="entry name" value="Sigma70_r4_2"/>
    <property type="match status" value="1"/>
</dbReference>
<dbReference type="GO" id="GO:0006352">
    <property type="term" value="P:DNA-templated transcription initiation"/>
    <property type="evidence" value="ECO:0007669"/>
    <property type="project" value="InterPro"/>
</dbReference>
<feature type="domain" description="RNA polymerase sigma-70 region 2" evidence="6">
    <location>
        <begin position="10"/>
        <end position="72"/>
    </location>
</feature>
<comment type="similarity">
    <text evidence="1">Belongs to the sigma-70 factor family. ECF subfamily.</text>
</comment>
<dbReference type="NCBIfam" id="TIGR02937">
    <property type="entry name" value="sigma70-ECF"/>
    <property type="match status" value="1"/>
</dbReference>
<dbReference type="GO" id="GO:0003677">
    <property type="term" value="F:DNA binding"/>
    <property type="evidence" value="ECO:0007669"/>
    <property type="project" value="UniProtKB-KW"/>
</dbReference>
<evidence type="ECO:0000256" key="5">
    <source>
        <dbReference type="ARBA" id="ARBA00023163"/>
    </source>
</evidence>
<keyword evidence="2" id="KW-0805">Transcription regulation</keyword>
<dbReference type="InterPro" id="IPR007627">
    <property type="entry name" value="RNA_pol_sigma70_r2"/>
</dbReference>
<organism evidence="8 9">
    <name type="scientific">Acetobacterium woodii (strain ATCC 29683 / DSM 1030 / JCM 2381 / KCTC 1655 / WB1)</name>
    <dbReference type="NCBI Taxonomy" id="931626"/>
    <lineage>
        <taxon>Bacteria</taxon>
        <taxon>Bacillati</taxon>
        <taxon>Bacillota</taxon>
        <taxon>Clostridia</taxon>
        <taxon>Eubacteriales</taxon>
        <taxon>Eubacteriaceae</taxon>
        <taxon>Acetobacterium</taxon>
    </lineage>
</organism>
<dbReference type="RefSeq" id="WP_014357492.1">
    <property type="nucleotide sequence ID" value="NC_016894.1"/>
</dbReference>
<gene>
    <name evidence="8" type="ordered locus">Awo_c31680</name>
</gene>
<dbReference type="PANTHER" id="PTHR43133">
    <property type="entry name" value="RNA POLYMERASE ECF-TYPE SIGMA FACTO"/>
    <property type="match status" value="1"/>
</dbReference>
<dbReference type="PANTHER" id="PTHR43133:SF8">
    <property type="entry name" value="RNA POLYMERASE SIGMA FACTOR HI_1459-RELATED"/>
    <property type="match status" value="1"/>
</dbReference>
<evidence type="ECO:0000256" key="1">
    <source>
        <dbReference type="ARBA" id="ARBA00010641"/>
    </source>
</evidence>
<dbReference type="eggNOG" id="COG1595">
    <property type="taxonomic scope" value="Bacteria"/>
</dbReference>
<dbReference type="Proteomes" id="UP000007177">
    <property type="component" value="Chromosome"/>
</dbReference>
<proteinExistence type="inferred from homology"/>
<dbReference type="AlphaFoldDB" id="H6LJG8"/>
<evidence type="ECO:0000256" key="2">
    <source>
        <dbReference type="ARBA" id="ARBA00023015"/>
    </source>
</evidence>
<dbReference type="KEGG" id="awo:Awo_c31680"/>
<dbReference type="EMBL" id="CP002987">
    <property type="protein sequence ID" value="AFA49896.1"/>
    <property type="molecule type" value="Genomic_DNA"/>
</dbReference>
<dbReference type="Gene3D" id="1.10.10.10">
    <property type="entry name" value="Winged helix-like DNA-binding domain superfamily/Winged helix DNA-binding domain"/>
    <property type="match status" value="1"/>
</dbReference>
<dbReference type="HOGENOM" id="CLU_047691_3_4_9"/>
<dbReference type="InterPro" id="IPR013325">
    <property type="entry name" value="RNA_pol_sigma_r2"/>
</dbReference>
<evidence type="ECO:0000313" key="8">
    <source>
        <dbReference type="EMBL" id="AFA49896.1"/>
    </source>
</evidence>
<dbReference type="InterPro" id="IPR039425">
    <property type="entry name" value="RNA_pol_sigma-70-like"/>
</dbReference>
<dbReference type="InterPro" id="IPR013249">
    <property type="entry name" value="RNA_pol_sigma70_r4_t2"/>
</dbReference>
<dbReference type="InterPro" id="IPR013324">
    <property type="entry name" value="RNA_pol_sigma_r3/r4-like"/>
</dbReference>
<feature type="domain" description="RNA polymerase sigma factor 70 region 4 type 2" evidence="7">
    <location>
        <begin position="104"/>
        <end position="154"/>
    </location>
</feature>
<evidence type="ECO:0000256" key="4">
    <source>
        <dbReference type="ARBA" id="ARBA00023125"/>
    </source>
</evidence>
<keyword evidence="5" id="KW-0804">Transcription</keyword>
<dbReference type="GO" id="GO:0016987">
    <property type="term" value="F:sigma factor activity"/>
    <property type="evidence" value="ECO:0007669"/>
    <property type="project" value="UniProtKB-KW"/>
</dbReference>
<dbReference type="InterPro" id="IPR014284">
    <property type="entry name" value="RNA_pol_sigma-70_dom"/>
</dbReference>
<evidence type="ECO:0000259" key="7">
    <source>
        <dbReference type="Pfam" id="PF08281"/>
    </source>
</evidence>
<dbReference type="SUPFAM" id="SSF88659">
    <property type="entry name" value="Sigma3 and sigma4 domains of RNA polymerase sigma factors"/>
    <property type="match status" value="1"/>
</dbReference>
<keyword evidence="9" id="KW-1185">Reference proteome</keyword>
<dbReference type="STRING" id="931626.Awo_c31680"/>
<evidence type="ECO:0000256" key="3">
    <source>
        <dbReference type="ARBA" id="ARBA00023082"/>
    </source>
</evidence>
<dbReference type="Pfam" id="PF04542">
    <property type="entry name" value="Sigma70_r2"/>
    <property type="match status" value="1"/>
</dbReference>
<accession>H6LJG8</accession>
<evidence type="ECO:0000313" key="9">
    <source>
        <dbReference type="Proteomes" id="UP000007177"/>
    </source>
</evidence>
<sequence length="162" mass="19210">MDKQKLEQVYNENASAVYKYLLCLTHDTYLAEELTQETFYQATKGIHNFRGDCKISVWLCQIAKRLWYKELHKPEEMPLNEIEEAQAAINLEKQHILNLDKIELFKLLHGLDEISREVVYLRLTGELSFSEIGDIMGKTENWARVTFYRGKQKIVKRRNRNE</sequence>
<dbReference type="InterPro" id="IPR036388">
    <property type="entry name" value="WH-like_DNA-bd_sf"/>
</dbReference>
<reference evidence="9" key="1">
    <citation type="submission" date="2011-07" db="EMBL/GenBank/DDBJ databases">
        <title>Complete genome sequence of Acetobacterium woodii.</title>
        <authorList>
            <person name="Poehlein A."/>
            <person name="Schmidt S."/>
            <person name="Kaster A.-K."/>
            <person name="Goenrich M."/>
            <person name="Vollmers J."/>
            <person name="Thuermer A."/>
            <person name="Gottschalk G."/>
            <person name="Thauer R.K."/>
            <person name="Daniel R."/>
            <person name="Mueller V."/>
        </authorList>
    </citation>
    <scope>NUCLEOTIDE SEQUENCE [LARGE SCALE GENOMIC DNA]</scope>
    <source>
        <strain evidence="9">ATCC 29683 / DSM 1030 / JCM 2381 / KCTC 1655 / WB1</strain>
    </source>
</reference>
<reference evidence="8 9" key="2">
    <citation type="journal article" date="2012" name="PLoS ONE">
        <title>An ancient pathway combining carbon dioxide fixation with the generation and utilization of a sodium ion gradient for ATP synthesis.</title>
        <authorList>
            <person name="Poehlein A."/>
            <person name="Schmidt S."/>
            <person name="Kaster A.K."/>
            <person name="Goenrich M."/>
            <person name="Vollmers J."/>
            <person name="Thurmer A."/>
            <person name="Bertsch J."/>
            <person name="Schuchmann K."/>
            <person name="Voigt B."/>
            <person name="Hecker M."/>
            <person name="Daniel R."/>
            <person name="Thauer R.K."/>
            <person name="Gottschalk G."/>
            <person name="Muller V."/>
        </authorList>
    </citation>
    <scope>NUCLEOTIDE SEQUENCE [LARGE SCALE GENOMIC DNA]</scope>
    <source>
        <strain evidence="9">ATCC 29683 / DSM 1030 / JCM 2381 / KCTC 1655 / WB1</strain>
    </source>
</reference>
<evidence type="ECO:0000259" key="6">
    <source>
        <dbReference type="Pfam" id="PF04542"/>
    </source>
</evidence>
<name>H6LJG8_ACEWD</name>
<dbReference type="Gene3D" id="1.10.1740.10">
    <property type="match status" value="1"/>
</dbReference>
<keyword evidence="4" id="KW-0238">DNA-binding</keyword>
<protein>
    <submittedName>
        <fullName evidence="8">Putative RNA polymerase sigma factor</fullName>
    </submittedName>
</protein>